<reference evidence="2" key="1">
    <citation type="submission" date="2020-05" db="EMBL/GenBank/DDBJ databases">
        <title>WGS assembly of Panicum virgatum.</title>
        <authorList>
            <person name="Lovell J.T."/>
            <person name="Jenkins J."/>
            <person name="Shu S."/>
            <person name="Juenger T.E."/>
            <person name="Schmutz J."/>
        </authorList>
    </citation>
    <scope>NUCLEOTIDE SEQUENCE</scope>
    <source>
        <strain evidence="2">AP13</strain>
    </source>
</reference>
<evidence type="ECO:0000256" key="1">
    <source>
        <dbReference type="SAM" id="MobiDB-lite"/>
    </source>
</evidence>
<feature type="compositionally biased region" description="Polar residues" evidence="1">
    <location>
        <begin position="261"/>
        <end position="271"/>
    </location>
</feature>
<comment type="caution">
    <text evidence="2">The sequence shown here is derived from an EMBL/GenBank/DDBJ whole genome shotgun (WGS) entry which is preliminary data.</text>
</comment>
<dbReference type="Proteomes" id="UP000823388">
    <property type="component" value="Chromosome 9N"/>
</dbReference>
<proteinExistence type="predicted"/>
<feature type="compositionally biased region" description="Low complexity" evidence="1">
    <location>
        <begin position="146"/>
        <end position="161"/>
    </location>
</feature>
<evidence type="ECO:0000313" key="3">
    <source>
        <dbReference type="Proteomes" id="UP000823388"/>
    </source>
</evidence>
<protein>
    <submittedName>
        <fullName evidence="2">Uncharacterized protein</fullName>
    </submittedName>
</protein>
<feature type="compositionally biased region" description="Gly residues" evidence="1">
    <location>
        <begin position="108"/>
        <end position="119"/>
    </location>
</feature>
<evidence type="ECO:0000313" key="2">
    <source>
        <dbReference type="EMBL" id="KAG2541486.1"/>
    </source>
</evidence>
<feature type="region of interest" description="Disordered" evidence="1">
    <location>
        <begin position="1"/>
        <end position="335"/>
    </location>
</feature>
<keyword evidence="3" id="KW-1185">Reference proteome</keyword>
<accession>A0A8T0N383</accession>
<organism evidence="2 3">
    <name type="scientific">Panicum virgatum</name>
    <name type="common">Blackwell switchgrass</name>
    <dbReference type="NCBI Taxonomy" id="38727"/>
    <lineage>
        <taxon>Eukaryota</taxon>
        <taxon>Viridiplantae</taxon>
        <taxon>Streptophyta</taxon>
        <taxon>Embryophyta</taxon>
        <taxon>Tracheophyta</taxon>
        <taxon>Spermatophyta</taxon>
        <taxon>Magnoliopsida</taxon>
        <taxon>Liliopsida</taxon>
        <taxon>Poales</taxon>
        <taxon>Poaceae</taxon>
        <taxon>PACMAD clade</taxon>
        <taxon>Panicoideae</taxon>
        <taxon>Panicodae</taxon>
        <taxon>Paniceae</taxon>
        <taxon>Panicinae</taxon>
        <taxon>Panicum</taxon>
        <taxon>Panicum sect. Hiantes</taxon>
    </lineage>
</organism>
<gene>
    <name evidence="2" type="ORF">PVAP13_9NG712500</name>
</gene>
<dbReference type="EMBL" id="CM029054">
    <property type="protein sequence ID" value="KAG2541486.1"/>
    <property type="molecule type" value="Genomic_DNA"/>
</dbReference>
<dbReference type="AlphaFoldDB" id="A0A8T0N383"/>
<name>A0A8T0N383_PANVG</name>
<sequence>MEDSVRDEERRELGETAAQAKAHQEEVAAAGGAGGGGEPAQDGGFLSAMASRIGATMSGTNGSGGEANAAAASDGGEALKRDGDGDPGEEGGFLIAMASRIGAAMSGANGGSESDGGGTAAVASDEYDEGKEKDEGNGGGGIFHKLLSSSPAASSPASGALEAEEAKGEGKDQGVSDEQTGILSAMVSKIGMAMSAANGNGNHGTEDASKTSNGHAADVSSGEEKGGDANGGGILNTVASKIGMAMSGANGDANHGGSGVNAKTSNGNSVDASMDEKRSEMNGGGILSAVASKIGMANGSGNHSTEGDAKKNNGDAVNGSKGEEEKEKGHDANGAGIVEQIISNLPSDDQALDSEEASLLISIIDD</sequence>
<feature type="compositionally biased region" description="Basic and acidic residues" evidence="1">
    <location>
        <begin position="164"/>
        <end position="174"/>
    </location>
</feature>
<feature type="compositionally biased region" description="Basic and acidic residues" evidence="1">
    <location>
        <begin position="321"/>
        <end position="331"/>
    </location>
</feature>
<dbReference type="OrthoDB" id="689633at2759"/>
<feature type="compositionally biased region" description="Low complexity" evidence="1">
    <location>
        <begin position="66"/>
        <end position="76"/>
    </location>
</feature>